<organism evidence="2 3">
    <name type="scientific">Micractinium conductrix</name>
    <dbReference type="NCBI Taxonomy" id="554055"/>
    <lineage>
        <taxon>Eukaryota</taxon>
        <taxon>Viridiplantae</taxon>
        <taxon>Chlorophyta</taxon>
        <taxon>core chlorophytes</taxon>
        <taxon>Trebouxiophyceae</taxon>
        <taxon>Chlorellales</taxon>
        <taxon>Chlorellaceae</taxon>
        <taxon>Chlorella clade</taxon>
        <taxon>Micractinium</taxon>
    </lineage>
</organism>
<protein>
    <submittedName>
        <fullName evidence="2">Uncharacterized protein</fullName>
    </submittedName>
</protein>
<dbReference type="Proteomes" id="UP000239649">
    <property type="component" value="Unassembled WGS sequence"/>
</dbReference>
<name>A0A2P6V6S7_9CHLO</name>
<sequence length="422" mass="44215">MVVTAFSTSEGAAGRFTTASLAGEARYTTNLKVAKASAARMLRGSTAMEEGEEPRGRSRAPAAAVPKLPVPVLDGSPDAVAALAAAADTTSLQSSTPTLHCRTPSTPPTDGGSSTPSSGGERCTTPAAASSSAGAALSRGHGSAVDLTVAAAAAQERQAAARRATGAAVDIPSLVERLKQRPLTGQVVAWGWSAAASLSAVRRTMPAQLFAALWPATEACAYFMMPQDVLEMLESWLCLMQQCPRHFRLSREVLAPLTTYALPAAVKRMGQEQLAALAVLARDIALHRSDADMQPIGAQRSGASARDLMQPVFALAAAETAWRCNNPARYVSPETVSAIITAAPVWSWRVFQHRDSPALQAVKVATAAAIDELRPHSPRDLPRSAFGKLKTGGSGPLSPRAMRAAAAGAQQQRQQQQQRPQE</sequence>
<feature type="compositionally biased region" description="Low complexity" evidence="1">
    <location>
        <begin position="400"/>
        <end position="422"/>
    </location>
</feature>
<feature type="region of interest" description="Disordered" evidence="1">
    <location>
        <begin position="89"/>
        <end position="127"/>
    </location>
</feature>
<comment type="caution">
    <text evidence="2">The sequence shown here is derived from an EMBL/GenBank/DDBJ whole genome shotgun (WGS) entry which is preliminary data.</text>
</comment>
<accession>A0A2P6V6S7</accession>
<keyword evidence="3" id="KW-1185">Reference proteome</keyword>
<proteinExistence type="predicted"/>
<feature type="compositionally biased region" description="Low complexity" evidence="1">
    <location>
        <begin position="108"/>
        <end position="120"/>
    </location>
</feature>
<dbReference type="OrthoDB" id="514140at2759"/>
<reference evidence="2 3" key="1">
    <citation type="journal article" date="2018" name="Plant J.">
        <title>Genome sequences of Chlorella sorokiniana UTEX 1602 and Micractinium conductrix SAG 241.80: implications to maltose excretion by a green alga.</title>
        <authorList>
            <person name="Arriola M.B."/>
            <person name="Velmurugan N."/>
            <person name="Zhang Y."/>
            <person name="Plunkett M.H."/>
            <person name="Hondzo H."/>
            <person name="Barney B.M."/>
        </authorList>
    </citation>
    <scope>NUCLEOTIDE SEQUENCE [LARGE SCALE GENOMIC DNA]</scope>
    <source>
        <strain evidence="2 3">SAG 241.80</strain>
    </source>
</reference>
<feature type="region of interest" description="Disordered" evidence="1">
    <location>
        <begin position="44"/>
        <end position="63"/>
    </location>
</feature>
<gene>
    <name evidence="2" type="ORF">C2E20_6708</name>
</gene>
<evidence type="ECO:0000313" key="2">
    <source>
        <dbReference type="EMBL" id="PSC69794.1"/>
    </source>
</evidence>
<evidence type="ECO:0000313" key="3">
    <source>
        <dbReference type="Proteomes" id="UP000239649"/>
    </source>
</evidence>
<dbReference type="EMBL" id="LHPF02000024">
    <property type="protein sequence ID" value="PSC69794.1"/>
    <property type="molecule type" value="Genomic_DNA"/>
</dbReference>
<feature type="compositionally biased region" description="Polar residues" evidence="1">
    <location>
        <begin position="89"/>
        <end position="98"/>
    </location>
</feature>
<dbReference type="AlphaFoldDB" id="A0A2P6V6S7"/>
<evidence type="ECO:0000256" key="1">
    <source>
        <dbReference type="SAM" id="MobiDB-lite"/>
    </source>
</evidence>
<feature type="region of interest" description="Disordered" evidence="1">
    <location>
        <begin position="375"/>
        <end position="422"/>
    </location>
</feature>